<feature type="transmembrane region" description="Helical" evidence="1">
    <location>
        <begin position="29"/>
        <end position="50"/>
    </location>
</feature>
<evidence type="ECO:0000256" key="1">
    <source>
        <dbReference type="SAM" id="Phobius"/>
    </source>
</evidence>
<name>A0A1N6UNT3_9BACT</name>
<dbReference type="RefSeq" id="WP_076421309.1">
    <property type="nucleotide sequence ID" value="NZ_FTNM01000001.1"/>
</dbReference>
<feature type="transmembrane region" description="Helical" evidence="1">
    <location>
        <begin position="62"/>
        <end position="83"/>
    </location>
</feature>
<sequence length="123" mass="13981">MRTLLHPVFLVCVLLFVGNQVLELAGFYFPLLFSYLDDLLAMPIVLTIILAAERSYFQNDKFVLPLAWLVMAVVAFSIFFELLLPPISSKHTADWVDVLAYTLGALVFQFTINKPLSRTSHRC</sequence>
<organism evidence="2 3">
    <name type="scientific">Pontibacter lucknowensis</name>
    <dbReference type="NCBI Taxonomy" id="1077936"/>
    <lineage>
        <taxon>Bacteria</taxon>
        <taxon>Pseudomonadati</taxon>
        <taxon>Bacteroidota</taxon>
        <taxon>Cytophagia</taxon>
        <taxon>Cytophagales</taxon>
        <taxon>Hymenobacteraceae</taxon>
        <taxon>Pontibacter</taxon>
    </lineage>
</organism>
<evidence type="ECO:0000313" key="2">
    <source>
        <dbReference type="EMBL" id="SIQ67217.1"/>
    </source>
</evidence>
<dbReference type="Proteomes" id="UP000185924">
    <property type="component" value="Unassembled WGS sequence"/>
</dbReference>
<dbReference type="AlphaFoldDB" id="A0A1N6UNT3"/>
<keyword evidence="3" id="KW-1185">Reference proteome</keyword>
<gene>
    <name evidence="2" type="ORF">SAMN05421545_0983</name>
</gene>
<protein>
    <recommendedName>
        <fullName evidence="4">Magnesium citrate secondary transporter</fullName>
    </recommendedName>
</protein>
<feature type="transmembrane region" description="Helical" evidence="1">
    <location>
        <begin position="95"/>
        <end position="112"/>
    </location>
</feature>
<evidence type="ECO:0000313" key="3">
    <source>
        <dbReference type="Proteomes" id="UP000185924"/>
    </source>
</evidence>
<keyword evidence="1" id="KW-0472">Membrane</keyword>
<keyword evidence="1" id="KW-1133">Transmembrane helix</keyword>
<dbReference type="EMBL" id="FTNM01000001">
    <property type="protein sequence ID" value="SIQ67217.1"/>
    <property type="molecule type" value="Genomic_DNA"/>
</dbReference>
<accession>A0A1N6UNT3</accession>
<dbReference type="OrthoDB" id="1447802at2"/>
<keyword evidence="1" id="KW-0812">Transmembrane</keyword>
<dbReference type="STRING" id="1077936.SAMN05421545_0983"/>
<evidence type="ECO:0008006" key="4">
    <source>
        <dbReference type="Google" id="ProtNLM"/>
    </source>
</evidence>
<reference evidence="3" key="1">
    <citation type="submission" date="2017-01" db="EMBL/GenBank/DDBJ databases">
        <authorList>
            <person name="Varghese N."/>
            <person name="Submissions S."/>
        </authorList>
    </citation>
    <scope>NUCLEOTIDE SEQUENCE [LARGE SCALE GENOMIC DNA]</scope>
    <source>
        <strain evidence="3">DM9</strain>
    </source>
</reference>
<proteinExistence type="predicted"/>